<keyword evidence="1 5" id="KW-0479">Metal-binding</keyword>
<keyword evidence="2" id="KW-0677">Repeat</keyword>
<keyword evidence="4 5" id="KW-0440">LIM domain</keyword>
<dbReference type="SUPFAM" id="SSF57716">
    <property type="entry name" value="Glucocorticoid receptor-like (DNA-binding domain)"/>
    <property type="match status" value="1"/>
</dbReference>
<dbReference type="GO" id="GO:0005634">
    <property type="term" value="C:nucleus"/>
    <property type="evidence" value="ECO:0007669"/>
    <property type="project" value="TreeGrafter"/>
</dbReference>
<keyword evidence="3 5" id="KW-0862">Zinc</keyword>
<dbReference type="Proteomes" id="UP000054408">
    <property type="component" value="Unassembled WGS sequence"/>
</dbReference>
<feature type="domain" description="LIM zinc-binding" evidence="6">
    <location>
        <begin position="114"/>
        <end position="173"/>
    </location>
</feature>
<dbReference type="PROSITE" id="PS00478">
    <property type="entry name" value="LIM_DOMAIN_1"/>
    <property type="match status" value="1"/>
</dbReference>
<evidence type="ECO:0000256" key="3">
    <source>
        <dbReference type="ARBA" id="ARBA00022833"/>
    </source>
</evidence>
<evidence type="ECO:0000259" key="6">
    <source>
        <dbReference type="PROSITE" id="PS50023"/>
    </source>
</evidence>
<evidence type="ECO:0000256" key="1">
    <source>
        <dbReference type="ARBA" id="ARBA00022723"/>
    </source>
</evidence>
<reference evidence="7 8" key="1">
    <citation type="submission" date="2010-05" db="EMBL/GenBank/DDBJ databases">
        <title>The Genome Sequence of Thecamonas trahens ATCC 50062.</title>
        <authorList>
            <consortium name="The Broad Institute Genome Sequencing Platform"/>
            <person name="Russ C."/>
            <person name="Cuomo C."/>
            <person name="Shea T."/>
            <person name="Young S.K."/>
            <person name="Zeng Q."/>
            <person name="Koehrsen M."/>
            <person name="Haas B."/>
            <person name="Borodovsky M."/>
            <person name="Guigo R."/>
            <person name="Alvarado L."/>
            <person name="Berlin A."/>
            <person name="Bochicchio J."/>
            <person name="Borenstein D."/>
            <person name="Chapman S."/>
            <person name="Chen Z."/>
            <person name="Freedman E."/>
            <person name="Gellesch M."/>
            <person name="Goldberg J."/>
            <person name="Griggs A."/>
            <person name="Gujja S."/>
            <person name="Heilman E."/>
            <person name="Heiman D."/>
            <person name="Hepburn T."/>
            <person name="Howarth C."/>
            <person name="Jen D."/>
            <person name="Larson L."/>
            <person name="Mehta T."/>
            <person name="Park D."/>
            <person name="Pearson M."/>
            <person name="Roberts A."/>
            <person name="Saif S."/>
            <person name="Shenoy N."/>
            <person name="Sisk P."/>
            <person name="Stolte C."/>
            <person name="Sykes S."/>
            <person name="Thomson T."/>
            <person name="Walk T."/>
            <person name="White J."/>
            <person name="Yandava C."/>
            <person name="Burger G."/>
            <person name="Gray M.W."/>
            <person name="Holland P.W.H."/>
            <person name="King N."/>
            <person name="Lang F.B.F."/>
            <person name="Roger A.J."/>
            <person name="Ruiz-Trillo I."/>
            <person name="Lander E."/>
            <person name="Nusbaum C."/>
        </authorList>
    </citation>
    <scope>NUCLEOTIDE SEQUENCE [LARGE SCALE GENOMIC DNA]</scope>
    <source>
        <strain evidence="7 8">ATCC 50062</strain>
    </source>
</reference>
<evidence type="ECO:0000313" key="8">
    <source>
        <dbReference type="Proteomes" id="UP000054408"/>
    </source>
</evidence>
<sequence length="238" mass="24050">MQRTADFANPKEFYAYSGHKYCTTTCARAARKGEDQPFLEAAEAAAAEAEAEAKASAVANRAPAASKPKSAAATYRAEAAKSPEEKKAAAAAIAARLKASKASKSAAGSMTSARLCHGCKNELGNEYVTAGSHSFHSICLKCAVCRKAIDGAFGTSDSGNIVCATCFGADAAPADASSASAAPLCAGCGNAAAGDVVDALDALWHPACFICSLCSSELGTRFAVNASGKPVCNTCWGS</sequence>
<evidence type="ECO:0000313" key="7">
    <source>
        <dbReference type="EMBL" id="KNC49927.1"/>
    </source>
</evidence>
<dbReference type="GO" id="GO:0003712">
    <property type="term" value="F:transcription coregulator activity"/>
    <property type="evidence" value="ECO:0007669"/>
    <property type="project" value="TreeGrafter"/>
</dbReference>
<evidence type="ECO:0000256" key="2">
    <source>
        <dbReference type="ARBA" id="ARBA00022737"/>
    </source>
</evidence>
<dbReference type="PANTHER" id="PTHR24205:SF16">
    <property type="entry name" value="GH01042P-RELATED"/>
    <property type="match status" value="1"/>
</dbReference>
<dbReference type="AlphaFoldDB" id="A0A0L0DC62"/>
<dbReference type="eggNOG" id="KOG1703">
    <property type="taxonomic scope" value="Eukaryota"/>
</dbReference>
<dbReference type="GO" id="GO:0046872">
    <property type="term" value="F:metal ion binding"/>
    <property type="evidence" value="ECO:0007669"/>
    <property type="project" value="UniProtKB-KW"/>
</dbReference>
<evidence type="ECO:0000256" key="5">
    <source>
        <dbReference type="PROSITE-ProRule" id="PRU00125"/>
    </source>
</evidence>
<proteinExistence type="predicted"/>
<dbReference type="EMBL" id="GL349458">
    <property type="protein sequence ID" value="KNC49927.1"/>
    <property type="molecule type" value="Genomic_DNA"/>
</dbReference>
<evidence type="ECO:0000256" key="4">
    <source>
        <dbReference type="ARBA" id="ARBA00023038"/>
    </source>
</evidence>
<name>A0A0L0DC62_THETB</name>
<dbReference type="OMA" id="FRCTELQ"/>
<dbReference type="Pfam" id="PF00412">
    <property type="entry name" value="LIM"/>
    <property type="match status" value="2"/>
</dbReference>
<feature type="domain" description="LIM zinc-binding" evidence="6">
    <location>
        <begin position="183"/>
        <end position="238"/>
    </location>
</feature>
<dbReference type="InterPro" id="IPR001781">
    <property type="entry name" value="Znf_LIM"/>
</dbReference>
<dbReference type="Gene3D" id="2.10.110.10">
    <property type="entry name" value="Cysteine Rich Protein"/>
    <property type="match status" value="2"/>
</dbReference>
<dbReference type="STRING" id="461836.A0A0L0DC62"/>
<protein>
    <recommendedName>
        <fullName evidence="6">LIM zinc-binding domain-containing protein</fullName>
    </recommendedName>
</protein>
<dbReference type="PANTHER" id="PTHR24205">
    <property type="entry name" value="FOUR AND A HALF LIM DOMAINS PROTEIN"/>
    <property type="match status" value="1"/>
</dbReference>
<gene>
    <name evidence="7" type="ORF">AMSG_06232</name>
</gene>
<dbReference type="OrthoDB" id="274660at2759"/>
<dbReference type="SMART" id="SM00132">
    <property type="entry name" value="LIM"/>
    <property type="match status" value="2"/>
</dbReference>
<dbReference type="GeneID" id="25565447"/>
<keyword evidence="8" id="KW-1185">Reference proteome</keyword>
<dbReference type="PROSITE" id="PS50023">
    <property type="entry name" value="LIM_DOMAIN_2"/>
    <property type="match status" value="2"/>
</dbReference>
<organism evidence="7 8">
    <name type="scientific">Thecamonas trahens ATCC 50062</name>
    <dbReference type="NCBI Taxonomy" id="461836"/>
    <lineage>
        <taxon>Eukaryota</taxon>
        <taxon>Apusozoa</taxon>
        <taxon>Apusomonadida</taxon>
        <taxon>Apusomonadidae</taxon>
        <taxon>Thecamonas</taxon>
    </lineage>
</organism>
<dbReference type="RefSeq" id="XP_013757406.1">
    <property type="nucleotide sequence ID" value="XM_013901952.1"/>
</dbReference>
<dbReference type="CDD" id="cd08368">
    <property type="entry name" value="LIM"/>
    <property type="match status" value="1"/>
</dbReference>
<accession>A0A0L0DC62</accession>